<evidence type="ECO:0000313" key="2">
    <source>
        <dbReference type="EMBL" id="CCW34677.1"/>
    </source>
</evidence>
<dbReference type="Pfam" id="PF13380">
    <property type="entry name" value="CoA_binding_2"/>
    <property type="match status" value="1"/>
</dbReference>
<dbReference type="InterPro" id="IPR036291">
    <property type="entry name" value="NAD(P)-bd_dom_sf"/>
</dbReference>
<dbReference type="RefSeq" id="WP_016482231.1">
    <property type="nucleotide sequence ID" value="NC_021487.1"/>
</dbReference>
<name>S0ETW3_CHTCT</name>
<dbReference type="AlphaFoldDB" id="S0ETW3"/>
<dbReference type="KEGG" id="ccz:CCALI_00854"/>
<sequence length="137" mass="15350">MSLRALAEQVLHKKRFALCGDGTKDDALFQLYRQLKTAGYRVYLVHPQQNELDGDPAYPSLDNIADPLDCVVVATSPEKALEIIRIAGHLKIPYLWLQPGSESLAALNLARYFGSQAIVGYDLKELLQWHQQQPMAS</sequence>
<dbReference type="STRING" id="454171.CP488_00302"/>
<dbReference type="HOGENOM" id="CLU_1861655_0_0_0"/>
<feature type="domain" description="CoA-binding" evidence="1">
    <location>
        <begin position="10"/>
        <end position="101"/>
    </location>
</feature>
<dbReference type="EMBL" id="HF951689">
    <property type="protein sequence ID" value="CCW34677.1"/>
    <property type="molecule type" value="Genomic_DNA"/>
</dbReference>
<dbReference type="SMART" id="SM00881">
    <property type="entry name" value="CoA_binding"/>
    <property type="match status" value="1"/>
</dbReference>
<proteinExistence type="predicted"/>
<dbReference type="eggNOG" id="COG1832">
    <property type="taxonomic scope" value="Bacteria"/>
</dbReference>
<protein>
    <submittedName>
        <fullName evidence="2">Predicted CoA-binding protein</fullName>
    </submittedName>
</protein>
<accession>S0ETW3</accession>
<dbReference type="OrthoDB" id="9804695at2"/>
<dbReference type="InterPro" id="IPR003781">
    <property type="entry name" value="CoA-bd"/>
</dbReference>
<dbReference type="Proteomes" id="UP000014227">
    <property type="component" value="Chromosome I"/>
</dbReference>
<reference evidence="3" key="1">
    <citation type="submission" date="2013-03" db="EMBL/GenBank/DDBJ databases">
        <title>Genome sequence of Chthonomonas calidirosea, the first sequenced genome from the Armatimonadetes phylum (formally candidate division OP10).</title>
        <authorList>
            <person name="Lee K.C.Y."/>
            <person name="Morgan X.C."/>
            <person name="Dunfield P.F."/>
            <person name="Tamas I."/>
            <person name="Houghton K.M."/>
            <person name="Vyssotski M."/>
            <person name="Ryan J.L.J."/>
            <person name="Lagutin K."/>
            <person name="McDonald I.R."/>
            <person name="Stott M.B."/>
        </authorList>
    </citation>
    <scope>NUCLEOTIDE SEQUENCE [LARGE SCALE GENOMIC DNA]</scope>
    <source>
        <strain evidence="3">DSM 23976 / ICMP 18418 / T49</strain>
    </source>
</reference>
<dbReference type="Gene3D" id="3.40.50.720">
    <property type="entry name" value="NAD(P)-binding Rossmann-like Domain"/>
    <property type="match status" value="1"/>
</dbReference>
<keyword evidence="3" id="KW-1185">Reference proteome</keyword>
<evidence type="ECO:0000259" key="1">
    <source>
        <dbReference type="SMART" id="SM00881"/>
    </source>
</evidence>
<dbReference type="PANTHER" id="PTHR33303">
    <property type="entry name" value="CYTOPLASMIC PROTEIN-RELATED"/>
    <property type="match status" value="1"/>
</dbReference>
<dbReference type="InParanoid" id="S0ETW3"/>
<dbReference type="PATRIC" id="fig|1303518.3.peg.863"/>
<gene>
    <name evidence="2" type="ORF">CCALI_00854</name>
</gene>
<organism evidence="2 3">
    <name type="scientific">Chthonomonas calidirosea (strain DSM 23976 / ICMP 18418 / T49)</name>
    <dbReference type="NCBI Taxonomy" id="1303518"/>
    <lineage>
        <taxon>Bacteria</taxon>
        <taxon>Bacillati</taxon>
        <taxon>Armatimonadota</taxon>
        <taxon>Chthonomonadia</taxon>
        <taxon>Chthonomonadales</taxon>
        <taxon>Chthonomonadaceae</taxon>
        <taxon>Chthonomonas</taxon>
    </lineage>
</organism>
<dbReference type="SUPFAM" id="SSF51735">
    <property type="entry name" value="NAD(P)-binding Rossmann-fold domains"/>
    <property type="match status" value="1"/>
</dbReference>
<dbReference type="PANTHER" id="PTHR33303:SF2">
    <property type="entry name" value="COA-BINDING DOMAIN-CONTAINING PROTEIN"/>
    <property type="match status" value="1"/>
</dbReference>
<evidence type="ECO:0000313" key="3">
    <source>
        <dbReference type="Proteomes" id="UP000014227"/>
    </source>
</evidence>